<reference evidence="1 2" key="1">
    <citation type="submission" date="2024-04" db="EMBL/GenBank/DDBJ databases">
        <title>Tritrichomonas musculus Genome.</title>
        <authorList>
            <person name="Alves-Ferreira E."/>
            <person name="Grigg M."/>
            <person name="Lorenzi H."/>
            <person name="Galac M."/>
        </authorList>
    </citation>
    <scope>NUCLEOTIDE SEQUENCE [LARGE SCALE GENOMIC DNA]</scope>
    <source>
        <strain evidence="1 2">EAF2021</strain>
    </source>
</reference>
<name>A0ABR2KTY6_9EUKA</name>
<organism evidence="1 2">
    <name type="scientific">Tritrichomonas musculus</name>
    <dbReference type="NCBI Taxonomy" id="1915356"/>
    <lineage>
        <taxon>Eukaryota</taxon>
        <taxon>Metamonada</taxon>
        <taxon>Parabasalia</taxon>
        <taxon>Tritrichomonadida</taxon>
        <taxon>Tritrichomonadidae</taxon>
        <taxon>Tritrichomonas</taxon>
    </lineage>
</organism>
<accession>A0ABR2KTY6</accession>
<comment type="caution">
    <text evidence="1">The sequence shown here is derived from an EMBL/GenBank/DDBJ whole genome shotgun (WGS) entry which is preliminary data.</text>
</comment>
<dbReference type="EMBL" id="JAPFFF010000003">
    <property type="protein sequence ID" value="KAK8894372.1"/>
    <property type="molecule type" value="Genomic_DNA"/>
</dbReference>
<gene>
    <name evidence="1" type="ORF">M9Y10_022807</name>
</gene>
<sequence length="485" mass="55922">MSKNSQTYKQDNYFTDYWKNGLESFWNSYQQDTSIEGFPCFCCLICKSVSKGEIGEEDPSHLPDNIVYIYPRNIPEKIKISFVGGLISFSTYSIVNLNCIPSSFSWNKSEIAIHSYRFENGDYLLFALKLPKFFTARGTSCALERTLRALSYNIPFDANRPNISYSSDSIILKESEKIKISDFLEDNIEIIIHCAFPPENKLNNPFFYISQNIFPFEENPPLAIATQLDHFCIKKSSYVAGTATLFDDKFIVSSIPHNLSFLFPFYKEAAKKLSNHKDLKFDTFQLRVPFIDMNNGINDFILKDEQKNSNTQDKDLGDDNKNNIDDQTPILMNLCVMTCKELSFFVLIKEHKDKNTVLSHICDLLMNGIYDFSLECRRYSTKDQQKDKITDIMAYWPHSGILKMSPCKPETFTQISEIHNEMAKNEKLLEFLSNNGETQISGLNLISFEVFTEVEFKGNLRTAVEETYAKIKQFLPNLPDDLQEL</sequence>
<protein>
    <submittedName>
        <fullName evidence="1">Uncharacterized protein</fullName>
    </submittedName>
</protein>
<evidence type="ECO:0000313" key="2">
    <source>
        <dbReference type="Proteomes" id="UP001470230"/>
    </source>
</evidence>
<dbReference type="Proteomes" id="UP001470230">
    <property type="component" value="Unassembled WGS sequence"/>
</dbReference>
<evidence type="ECO:0000313" key="1">
    <source>
        <dbReference type="EMBL" id="KAK8894372.1"/>
    </source>
</evidence>
<proteinExistence type="predicted"/>
<keyword evidence="2" id="KW-1185">Reference proteome</keyword>